<dbReference type="EMBL" id="KV875098">
    <property type="protein sequence ID" value="OIW29112.1"/>
    <property type="molecule type" value="Genomic_DNA"/>
</dbReference>
<name>A0A1J7JH97_9PEZI</name>
<organism evidence="2 3">
    <name type="scientific">Coniochaeta ligniaria NRRL 30616</name>
    <dbReference type="NCBI Taxonomy" id="1408157"/>
    <lineage>
        <taxon>Eukaryota</taxon>
        <taxon>Fungi</taxon>
        <taxon>Dikarya</taxon>
        <taxon>Ascomycota</taxon>
        <taxon>Pezizomycotina</taxon>
        <taxon>Sordariomycetes</taxon>
        <taxon>Sordariomycetidae</taxon>
        <taxon>Coniochaetales</taxon>
        <taxon>Coniochaetaceae</taxon>
        <taxon>Coniochaeta</taxon>
    </lineage>
</organism>
<keyword evidence="3" id="KW-1185">Reference proteome</keyword>
<accession>A0A1J7JH97</accession>
<proteinExistence type="predicted"/>
<evidence type="ECO:0000313" key="2">
    <source>
        <dbReference type="EMBL" id="OIW29112.1"/>
    </source>
</evidence>
<sequence>MSPAVQWCKHLIVEAPHYHVPVAVDSVKLCHTGYKWTGDELDGLGKQRSSPDAAGLATVANATCRPTDLVDFAPLGILWVGIDMIFAVNQHNLEHELAEYIQGLSSQVSWGLGVDDAGNLTAPSDQRSPTSFHHPPEHSHAVTHNGDMPKEALPINTPIAVDFVIIPSSGNYGVVSTLVFMLVAQGSATTPSGTLIGSPRLIGFTQSDFRNGGVGRAITVDSAF</sequence>
<evidence type="ECO:0000256" key="1">
    <source>
        <dbReference type="SAM" id="MobiDB-lite"/>
    </source>
</evidence>
<dbReference type="InParanoid" id="A0A1J7JH97"/>
<gene>
    <name evidence="2" type="ORF">CONLIGDRAFT_682029</name>
</gene>
<dbReference type="OrthoDB" id="5084148at2759"/>
<feature type="region of interest" description="Disordered" evidence="1">
    <location>
        <begin position="119"/>
        <end position="149"/>
    </location>
</feature>
<feature type="compositionally biased region" description="Polar residues" evidence="1">
    <location>
        <begin position="121"/>
        <end position="131"/>
    </location>
</feature>
<reference evidence="2 3" key="1">
    <citation type="submission" date="2016-10" db="EMBL/GenBank/DDBJ databases">
        <title>Draft genome sequence of Coniochaeta ligniaria NRRL30616, a lignocellulolytic fungus for bioabatement of inhibitors in plant biomass hydrolysates.</title>
        <authorList>
            <consortium name="DOE Joint Genome Institute"/>
            <person name="Jimenez D.J."/>
            <person name="Hector R.E."/>
            <person name="Riley R."/>
            <person name="Sun H."/>
            <person name="Grigoriev I.V."/>
            <person name="Van Elsas J.D."/>
            <person name="Nichols N.N."/>
        </authorList>
    </citation>
    <scope>NUCLEOTIDE SEQUENCE [LARGE SCALE GENOMIC DNA]</scope>
    <source>
        <strain evidence="2 3">NRRL 30616</strain>
    </source>
</reference>
<dbReference type="Proteomes" id="UP000182658">
    <property type="component" value="Unassembled WGS sequence"/>
</dbReference>
<evidence type="ECO:0000313" key="3">
    <source>
        <dbReference type="Proteomes" id="UP000182658"/>
    </source>
</evidence>
<protein>
    <submittedName>
        <fullName evidence="2">Uncharacterized protein</fullName>
    </submittedName>
</protein>
<dbReference type="AlphaFoldDB" id="A0A1J7JH97"/>